<dbReference type="EMBL" id="KV425552">
    <property type="protein sequence ID" value="KZT30102.1"/>
    <property type="molecule type" value="Genomic_DNA"/>
</dbReference>
<dbReference type="STRING" id="1314782.A0A165VS21"/>
<feature type="region of interest" description="Disordered" evidence="1">
    <location>
        <begin position="165"/>
        <end position="198"/>
    </location>
</feature>
<dbReference type="Gene3D" id="3.40.1190.20">
    <property type="match status" value="2"/>
</dbReference>
<dbReference type="Proteomes" id="UP000076761">
    <property type="component" value="Unassembled WGS sequence"/>
</dbReference>
<organism evidence="3 4">
    <name type="scientific">Neolentinus lepideus HHB14362 ss-1</name>
    <dbReference type="NCBI Taxonomy" id="1314782"/>
    <lineage>
        <taxon>Eukaryota</taxon>
        <taxon>Fungi</taxon>
        <taxon>Dikarya</taxon>
        <taxon>Basidiomycota</taxon>
        <taxon>Agaricomycotina</taxon>
        <taxon>Agaricomycetes</taxon>
        <taxon>Gloeophyllales</taxon>
        <taxon>Gloeophyllaceae</taxon>
        <taxon>Neolentinus</taxon>
    </lineage>
</organism>
<dbReference type="AlphaFoldDB" id="A0A165VS21"/>
<feature type="compositionally biased region" description="Polar residues" evidence="1">
    <location>
        <begin position="397"/>
        <end position="408"/>
    </location>
</feature>
<dbReference type="InterPro" id="IPR029056">
    <property type="entry name" value="Ribokinase-like"/>
</dbReference>
<dbReference type="SUPFAM" id="SSF53613">
    <property type="entry name" value="Ribokinase-like"/>
    <property type="match status" value="2"/>
</dbReference>
<feature type="compositionally biased region" description="Polar residues" evidence="1">
    <location>
        <begin position="188"/>
        <end position="197"/>
    </location>
</feature>
<dbReference type="Pfam" id="PF00294">
    <property type="entry name" value="PfkB"/>
    <property type="match status" value="1"/>
</dbReference>
<evidence type="ECO:0000256" key="1">
    <source>
        <dbReference type="SAM" id="MobiDB-lite"/>
    </source>
</evidence>
<evidence type="ECO:0000313" key="4">
    <source>
        <dbReference type="Proteomes" id="UP000076761"/>
    </source>
</evidence>
<dbReference type="PANTHER" id="PTHR42774">
    <property type="entry name" value="PHOSPHOTRANSFERASE SYSTEM TRANSPORT PROTEIN"/>
    <property type="match status" value="1"/>
</dbReference>
<protein>
    <recommendedName>
        <fullName evidence="2">Carbohydrate kinase PfkB domain-containing protein</fullName>
    </recommendedName>
</protein>
<name>A0A165VS21_9AGAM</name>
<evidence type="ECO:0000313" key="3">
    <source>
        <dbReference type="EMBL" id="KZT30102.1"/>
    </source>
</evidence>
<proteinExistence type="predicted"/>
<dbReference type="InParanoid" id="A0A165VS21"/>
<sequence>MARRRRDTQETVQNALERPLRIVASGTLFVTHTLGLPTHPEPSTVNRAHSVQTSRGGSASNVSSLLAQFPTVDAMLVVPLGGNDEGRVIMRDLEKEGVNLRFCKVWDASGVPSAWVLQADDSETRTVINHNPLPDITHEEFVSLLGPILVPENYMMYNSEATSPTLPAQNQAAASSRQQPQSPPVLPTTKSPVTNPNSPAPFEWIHFEGRSVKTTLNNIVGLEGFARERKWRSHCVFSVDVGLRARQGVEALIPHADVIFLNKHYAQAQSPRYSTPRAFLLSLSSSVPQHALLVAHWGAEGSALLSLPTREYLQSSGWVDSTEDERVGKSRDATMNSAFTQQYRAMAAAGDESDNDGVMSVRTGSDFFAGTHTSSASFFTAGASWLTPEHAARRNRSGSTSSQDTEVASNERRQPQGNGNDANAEVIDEVGAQDAFVAGMIYALSRRILPGAPYTPSAITRDGPVVDTKDEKGRWRLDECLRFATELAGRKARRKGWAGLADEMRRAGWFDG</sequence>
<gene>
    <name evidence="3" type="ORF">NEOLEDRAFT_1144570</name>
</gene>
<feature type="domain" description="Carbohydrate kinase PfkB" evidence="2">
    <location>
        <begin position="41"/>
        <end position="144"/>
    </location>
</feature>
<reference evidence="3 4" key="1">
    <citation type="journal article" date="2016" name="Mol. Biol. Evol.">
        <title>Comparative Genomics of Early-Diverging Mushroom-Forming Fungi Provides Insights into the Origins of Lignocellulose Decay Capabilities.</title>
        <authorList>
            <person name="Nagy L.G."/>
            <person name="Riley R."/>
            <person name="Tritt A."/>
            <person name="Adam C."/>
            <person name="Daum C."/>
            <person name="Floudas D."/>
            <person name="Sun H."/>
            <person name="Yadav J.S."/>
            <person name="Pangilinan J."/>
            <person name="Larsson K.H."/>
            <person name="Matsuura K."/>
            <person name="Barry K."/>
            <person name="Labutti K."/>
            <person name="Kuo R."/>
            <person name="Ohm R.A."/>
            <person name="Bhattacharya S.S."/>
            <person name="Shirouzu T."/>
            <person name="Yoshinaga Y."/>
            <person name="Martin F.M."/>
            <person name="Grigoriev I.V."/>
            <person name="Hibbett D.S."/>
        </authorList>
    </citation>
    <scope>NUCLEOTIDE SEQUENCE [LARGE SCALE GENOMIC DNA]</scope>
    <source>
        <strain evidence="3 4">HHB14362 ss-1</strain>
    </source>
</reference>
<dbReference type="InterPro" id="IPR052562">
    <property type="entry name" value="Ketohexokinase-related"/>
</dbReference>
<evidence type="ECO:0000259" key="2">
    <source>
        <dbReference type="Pfam" id="PF00294"/>
    </source>
</evidence>
<keyword evidence="4" id="KW-1185">Reference proteome</keyword>
<dbReference type="PANTHER" id="PTHR42774:SF3">
    <property type="entry name" value="KETOHEXOKINASE"/>
    <property type="match status" value="1"/>
</dbReference>
<feature type="compositionally biased region" description="Low complexity" evidence="1">
    <location>
        <begin position="167"/>
        <end position="180"/>
    </location>
</feature>
<dbReference type="OrthoDB" id="204058at2759"/>
<feature type="region of interest" description="Disordered" evidence="1">
    <location>
        <begin position="390"/>
        <end position="422"/>
    </location>
</feature>
<dbReference type="InterPro" id="IPR011611">
    <property type="entry name" value="PfkB_dom"/>
</dbReference>
<accession>A0A165VS21</accession>